<keyword evidence="6 8" id="KW-0067">ATP-binding</keyword>
<comment type="similarity">
    <text evidence="8">Belongs to the tRNA(Ile)-lysidine synthase family.</text>
</comment>
<dbReference type="PANTHER" id="PTHR43033">
    <property type="entry name" value="TRNA(ILE)-LYSIDINE SYNTHASE-RELATED"/>
    <property type="match status" value="1"/>
</dbReference>
<protein>
    <recommendedName>
        <fullName evidence="8">tRNA(Ile)-lysidine synthase</fullName>
        <ecNumber evidence="8">6.3.4.19</ecNumber>
    </recommendedName>
    <alternativeName>
        <fullName evidence="8">tRNA(Ile)-2-lysyl-cytidine synthase</fullName>
    </alternativeName>
    <alternativeName>
        <fullName evidence="8">tRNA(Ile)-lysidine synthetase</fullName>
    </alternativeName>
</protein>
<comment type="function">
    <text evidence="8">Ligates lysine onto the cytidine present at position 34 of the AUA codon-specific tRNA(Ile) that contains the anticodon CAU, in an ATP-dependent manner. Cytidine is converted to lysidine, thus changing the amino acid specificity of the tRNA from methionine to isoleucine.</text>
</comment>
<dbReference type="GO" id="GO:0006400">
    <property type="term" value="P:tRNA modification"/>
    <property type="evidence" value="ECO:0007669"/>
    <property type="project" value="UniProtKB-UniRule"/>
</dbReference>
<evidence type="ECO:0000256" key="5">
    <source>
        <dbReference type="ARBA" id="ARBA00022741"/>
    </source>
</evidence>
<dbReference type="SUPFAM" id="SSF82829">
    <property type="entry name" value="MesJ substrate recognition domain-like"/>
    <property type="match status" value="1"/>
</dbReference>
<comment type="catalytic activity">
    <reaction evidence="7 8">
        <text>cytidine(34) in tRNA(Ile2) + L-lysine + ATP = lysidine(34) in tRNA(Ile2) + AMP + diphosphate + H(+)</text>
        <dbReference type="Rhea" id="RHEA:43744"/>
        <dbReference type="Rhea" id="RHEA-COMP:10625"/>
        <dbReference type="Rhea" id="RHEA-COMP:10670"/>
        <dbReference type="ChEBI" id="CHEBI:15378"/>
        <dbReference type="ChEBI" id="CHEBI:30616"/>
        <dbReference type="ChEBI" id="CHEBI:32551"/>
        <dbReference type="ChEBI" id="CHEBI:33019"/>
        <dbReference type="ChEBI" id="CHEBI:82748"/>
        <dbReference type="ChEBI" id="CHEBI:83665"/>
        <dbReference type="ChEBI" id="CHEBI:456215"/>
        <dbReference type="EC" id="6.3.4.19"/>
    </reaction>
</comment>
<gene>
    <name evidence="8" type="primary">tilS</name>
    <name evidence="10" type="ORF">BDZ31_002222</name>
</gene>
<comment type="subcellular location">
    <subcellularLocation>
        <location evidence="1 8">Cytoplasm</location>
    </subcellularLocation>
</comment>
<comment type="caution">
    <text evidence="10">The sequence shown here is derived from an EMBL/GenBank/DDBJ whole genome shotgun (WGS) entry which is preliminary data.</text>
</comment>
<dbReference type="Pfam" id="PF11734">
    <property type="entry name" value="TilS_C"/>
    <property type="match status" value="1"/>
</dbReference>
<evidence type="ECO:0000259" key="9">
    <source>
        <dbReference type="SMART" id="SM00977"/>
    </source>
</evidence>
<dbReference type="Proteomes" id="UP000585272">
    <property type="component" value="Unassembled WGS sequence"/>
</dbReference>
<evidence type="ECO:0000256" key="3">
    <source>
        <dbReference type="ARBA" id="ARBA00022598"/>
    </source>
</evidence>
<dbReference type="RefSeq" id="WP_183341963.1">
    <property type="nucleotide sequence ID" value="NZ_JACHNU010000002.1"/>
</dbReference>
<dbReference type="SUPFAM" id="SSF56037">
    <property type="entry name" value="PheT/TilS domain"/>
    <property type="match status" value="1"/>
</dbReference>
<feature type="domain" description="Lysidine-tRNA(Ile) synthetase C-terminal" evidence="9">
    <location>
        <begin position="361"/>
        <end position="433"/>
    </location>
</feature>
<dbReference type="CDD" id="cd01992">
    <property type="entry name" value="TilS_N"/>
    <property type="match status" value="1"/>
</dbReference>
<keyword evidence="4 8" id="KW-0819">tRNA processing</keyword>
<dbReference type="NCBIfam" id="TIGR02433">
    <property type="entry name" value="lysidine_TilS_C"/>
    <property type="match status" value="1"/>
</dbReference>
<dbReference type="EMBL" id="JACHNU010000002">
    <property type="protein sequence ID" value="MBB4662636.1"/>
    <property type="molecule type" value="Genomic_DNA"/>
</dbReference>
<dbReference type="InterPro" id="IPR011063">
    <property type="entry name" value="TilS/TtcA_N"/>
</dbReference>
<keyword evidence="11" id="KW-1185">Reference proteome</keyword>
<dbReference type="InterPro" id="IPR012094">
    <property type="entry name" value="tRNA_Ile_lys_synt"/>
</dbReference>
<proteinExistence type="inferred from homology"/>
<accession>A0A840ICT1</accession>
<dbReference type="GO" id="GO:0005737">
    <property type="term" value="C:cytoplasm"/>
    <property type="evidence" value="ECO:0007669"/>
    <property type="project" value="UniProtKB-SubCell"/>
</dbReference>
<evidence type="ECO:0000256" key="4">
    <source>
        <dbReference type="ARBA" id="ARBA00022694"/>
    </source>
</evidence>
<dbReference type="Gene3D" id="3.40.50.620">
    <property type="entry name" value="HUPs"/>
    <property type="match status" value="1"/>
</dbReference>
<dbReference type="Pfam" id="PF01171">
    <property type="entry name" value="ATP_bind_3"/>
    <property type="match status" value="1"/>
</dbReference>
<sequence length="439" mass="46278">MERDELLERVRASGLLPAGSPVVVLLSGGRDSVCLLDLAVLLAGAGQVTALHVNYGLREEADDDERHCAELCARLGVPLAVERPRHGAGDGNVQAWARERRYAAAERLARAVDPPAAIAAGHTADDQVETILYRLASSPSRRALLGMPPRDGLLVRPLLELTRADTTAWCEARGLPWRDDATNAGTRYARNRVRHGLVPALRDLHPAAEANVLRLAALLRDEAELLDALVAEQIADDGTIPLDRLAALAPALRRLVVQRLADDAAGRPVPGAARRADAVAALRRRGSASLDLGGGVRAVAEYGLLRAERPPRDDAPPPAPEPVALPVPGAVAFGGWEVRCEESEVAAADGVLDRAALGGELLVRAWRHGDRMAPVGLGGTKSLQDLFTARRVPRARRGAVPVVVSDGEIAWVPGVATSARLGVTAATTAAVRLSARAAG</sequence>
<dbReference type="NCBIfam" id="TIGR02432">
    <property type="entry name" value="lysidine_TilS_N"/>
    <property type="match status" value="1"/>
</dbReference>
<dbReference type="AlphaFoldDB" id="A0A840ICT1"/>
<reference evidence="10 11" key="1">
    <citation type="submission" date="2020-08" db="EMBL/GenBank/DDBJ databases">
        <title>Genomic Encyclopedia of Archaeal and Bacterial Type Strains, Phase II (KMG-II): from individual species to whole genera.</title>
        <authorList>
            <person name="Goeker M."/>
        </authorList>
    </citation>
    <scope>NUCLEOTIDE SEQUENCE [LARGE SCALE GENOMIC DNA]</scope>
    <source>
        <strain evidence="10 11">DSM 23288</strain>
    </source>
</reference>
<evidence type="ECO:0000313" key="11">
    <source>
        <dbReference type="Proteomes" id="UP000585272"/>
    </source>
</evidence>
<dbReference type="InterPro" id="IPR014729">
    <property type="entry name" value="Rossmann-like_a/b/a_fold"/>
</dbReference>
<dbReference type="SUPFAM" id="SSF52402">
    <property type="entry name" value="Adenine nucleotide alpha hydrolases-like"/>
    <property type="match status" value="1"/>
</dbReference>
<dbReference type="InterPro" id="IPR012796">
    <property type="entry name" value="Lysidine-tRNA-synth_C"/>
</dbReference>
<keyword evidence="5 8" id="KW-0547">Nucleotide-binding</keyword>
<name>A0A840ICT1_9ACTN</name>
<dbReference type="GO" id="GO:0005524">
    <property type="term" value="F:ATP binding"/>
    <property type="evidence" value="ECO:0007669"/>
    <property type="project" value="UniProtKB-UniRule"/>
</dbReference>
<dbReference type="GO" id="GO:0032267">
    <property type="term" value="F:tRNA(Ile)-lysidine synthase activity"/>
    <property type="evidence" value="ECO:0007669"/>
    <property type="project" value="UniProtKB-EC"/>
</dbReference>
<dbReference type="SMART" id="SM00977">
    <property type="entry name" value="TilS_C"/>
    <property type="match status" value="1"/>
</dbReference>
<keyword evidence="2 8" id="KW-0963">Cytoplasm</keyword>
<evidence type="ECO:0000256" key="7">
    <source>
        <dbReference type="ARBA" id="ARBA00048539"/>
    </source>
</evidence>
<evidence type="ECO:0000256" key="8">
    <source>
        <dbReference type="HAMAP-Rule" id="MF_01161"/>
    </source>
</evidence>
<evidence type="ECO:0000256" key="6">
    <source>
        <dbReference type="ARBA" id="ARBA00022840"/>
    </source>
</evidence>
<organism evidence="10 11">
    <name type="scientific">Conexibacter arvalis</name>
    <dbReference type="NCBI Taxonomy" id="912552"/>
    <lineage>
        <taxon>Bacteria</taxon>
        <taxon>Bacillati</taxon>
        <taxon>Actinomycetota</taxon>
        <taxon>Thermoleophilia</taxon>
        <taxon>Solirubrobacterales</taxon>
        <taxon>Conexibacteraceae</taxon>
        <taxon>Conexibacter</taxon>
    </lineage>
</organism>
<feature type="binding site" evidence="8">
    <location>
        <begin position="27"/>
        <end position="32"/>
    </location>
    <ligand>
        <name>ATP</name>
        <dbReference type="ChEBI" id="CHEBI:30616"/>
    </ligand>
</feature>
<evidence type="ECO:0000256" key="2">
    <source>
        <dbReference type="ARBA" id="ARBA00022490"/>
    </source>
</evidence>
<evidence type="ECO:0000256" key="1">
    <source>
        <dbReference type="ARBA" id="ARBA00004496"/>
    </source>
</evidence>
<comment type="domain">
    <text evidence="8">The N-terminal region contains the highly conserved SGGXDS motif, predicted to be a P-loop motif involved in ATP binding.</text>
</comment>
<dbReference type="EC" id="6.3.4.19" evidence="8"/>
<dbReference type="PANTHER" id="PTHR43033:SF1">
    <property type="entry name" value="TRNA(ILE)-LYSIDINE SYNTHASE-RELATED"/>
    <property type="match status" value="1"/>
</dbReference>
<dbReference type="InterPro" id="IPR012795">
    <property type="entry name" value="tRNA_Ile_lys_synt_N"/>
</dbReference>
<keyword evidence="3 8" id="KW-0436">Ligase</keyword>
<evidence type="ECO:0000313" key="10">
    <source>
        <dbReference type="EMBL" id="MBB4662636.1"/>
    </source>
</evidence>
<dbReference type="HAMAP" id="MF_01161">
    <property type="entry name" value="tRNA_Ile_lys_synt"/>
    <property type="match status" value="1"/>
</dbReference>